<feature type="non-terminal residue" evidence="1">
    <location>
        <position position="1"/>
    </location>
</feature>
<proteinExistence type="predicted"/>
<sequence>FLIQMAVDEYVELIAYQTSGGGGLVLPASNAANIDPLEFTAACLAP</sequence>
<reference evidence="1" key="1">
    <citation type="journal article" date="2015" name="Nature">
        <title>Complex archaea that bridge the gap between prokaryotes and eukaryotes.</title>
        <authorList>
            <person name="Spang A."/>
            <person name="Saw J.H."/>
            <person name="Jorgensen S.L."/>
            <person name="Zaremba-Niedzwiedzka K."/>
            <person name="Martijn J."/>
            <person name="Lind A.E."/>
            <person name="van Eijk R."/>
            <person name="Schleper C."/>
            <person name="Guy L."/>
            <person name="Ettema T.J."/>
        </authorList>
    </citation>
    <scope>NUCLEOTIDE SEQUENCE</scope>
</reference>
<comment type="caution">
    <text evidence="1">The sequence shown here is derived from an EMBL/GenBank/DDBJ whole genome shotgun (WGS) entry which is preliminary data.</text>
</comment>
<name>A0A0F8WJZ8_9ZZZZ</name>
<evidence type="ECO:0000313" key="1">
    <source>
        <dbReference type="EMBL" id="KKK56973.1"/>
    </source>
</evidence>
<dbReference type="EMBL" id="LAZR01064723">
    <property type="protein sequence ID" value="KKK56973.1"/>
    <property type="molecule type" value="Genomic_DNA"/>
</dbReference>
<protein>
    <submittedName>
        <fullName evidence="1">Uncharacterized protein</fullName>
    </submittedName>
</protein>
<accession>A0A0F8WJZ8</accession>
<gene>
    <name evidence="1" type="ORF">LCGC14_3059150</name>
</gene>
<organism evidence="1">
    <name type="scientific">marine sediment metagenome</name>
    <dbReference type="NCBI Taxonomy" id="412755"/>
    <lineage>
        <taxon>unclassified sequences</taxon>
        <taxon>metagenomes</taxon>
        <taxon>ecological metagenomes</taxon>
    </lineage>
</organism>
<dbReference type="AlphaFoldDB" id="A0A0F8WJZ8"/>